<dbReference type="GO" id="GO:0016705">
    <property type="term" value="F:oxidoreductase activity, acting on paired donors, with incorporation or reduction of molecular oxygen"/>
    <property type="evidence" value="ECO:0007669"/>
    <property type="project" value="InterPro"/>
</dbReference>
<keyword evidence="5" id="KW-1185">Reference proteome</keyword>
<evidence type="ECO:0000256" key="1">
    <source>
        <dbReference type="ARBA" id="ARBA00023002"/>
    </source>
</evidence>
<name>A0A5C5BBK8_9MICO</name>
<keyword evidence="1" id="KW-0560">Oxidoreductase</keyword>
<proteinExistence type="predicted"/>
<comment type="caution">
    <text evidence="4">The sequence shown here is derived from an EMBL/GenBank/DDBJ whole genome shotgun (WGS) entry which is preliminary data.</text>
</comment>
<dbReference type="InterPro" id="IPR036661">
    <property type="entry name" value="Luciferase-like_sf"/>
</dbReference>
<dbReference type="EMBL" id="VENP01000049">
    <property type="protein sequence ID" value="TNU73365.1"/>
    <property type="molecule type" value="Genomic_DNA"/>
</dbReference>
<accession>A0A5C5BBK8</accession>
<organism evidence="4 5">
    <name type="scientific">Miniimonas arenae</name>
    <dbReference type="NCBI Taxonomy" id="676201"/>
    <lineage>
        <taxon>Bacteria</taxon>
        <taxon>Bacillati</taxon>
        <taxon>Actinomycetota</taxon>
        <taxon>Actinomycetes</taxon>
        <taxon>Micrococcales</taxon>
        <taxon>Beutenbergiaceae</taxon>
        <taxon>Miniimonas</taxon>
    </lineage>
</organism>
<evidence type="ECO:0000313" key="4">
    <source>
        <dbReference type="EMBL" id="TNU73365.1"/>
    </source>
</evidence>
<dbReference type="Pfam" id="PF00296">
    <property type="entry name" value="Bac_luciferase"/>
    <property type="match status" value="1"/>
</dbReference>
<feature type="region of interest" description="Disordered" evidence="2">
    <location>
        <begin position="1"/>
        <end position="27"/>
    </location>
</feature>
<dbReference type="PANTHER" id="PTHR43244:SF1">
    <property type="entry name" value="5,10-METHYLENETETRAHYDROMETHANOPTERIN REDUCTASE"/>
    <property type="match status" value="1"/>
</dbReference>
<dbReference type="InterPro" id="IPR050564">
    <property type="entry name" value="F420-G6PD/mer"/>
</dbReference>
<sequence length="351" mass="36424">MTDTDEASDARATTVPGGSARPAVPPVPAAPRRVGVMLPRDLPVAQVLPFVRRAEELGFEELWVVEDLGFRGGIAQAGAVLAATERITVGLGILPTGARNVAFAAMELATLAHLFPGRLVAGIGHGMPGWMRDVDAWPASPVTLLTEYTTALRALLRGERVATQGRYVTLHDVQIGEVPDVAPPVVLGVRGPRSMAVAGRVADGVLLAEPSPPTYVAAAIEQLGGPVGADGARREVMAYDAAAVADEPEAAYAVVRPALAWIGEPDWAPHVARLPFAAELTALRERTGSPQAFGAALPSEWLADLALAGTPDQVRAGVAARHDAGATSVVLTPVGDDRLGALETFARVLGT</sequence>
<gene>
    <name evidence="4" type="ORF">FH969_11685</name>
</gene>
<feature type="domain" description="Luciferase-like" evidence="3">
    <location>
        <begin position="33"/>
        <end position="327"/>
    </location>
</feature>
<dbReference type="Proteomes" id="UP000313849">
    <property type="component" value="Unassembled WGS sequence"/>
</dbReference>
<dbReference type="AlphaFoldDB" id="A0A5C5BBK8"/>
<evidence type="ECO:0000256" key="2">
    <source>
        <dbReference type="SAM" id="MobiDB-lite"/>
    </source>
</evidence>
<dbReference type="InterPro" id="IPR011251">
    <property type="entry name" value="Luciferase-like_dom"/>
</dbReference>
<evidence type="ECO:0000259" key="3">
    <source>
        <dbReference type="Pfam" id="PF00296"/>
    </source>
</evidence>
<protein>
    <submittedName>
        <fullName evidence="4">LLM class flavin-dependent oxidoreductase</fullName>
    </submittedName>
</protein>
<dbReference type="PANTHER" id="PTHR43244">
    <property type="match status" value="1"/>
</dbReference>
<dbReference type="RefSeq" id="WP_139987351.1">
    <property type="nucleotide sequence ID" value="NZ_VENP01000049.1"/>
</dbReference>
<reference evidence="4 5" key="1">
    <citation type="submission" date="2019-06" db="EMBL/GenBank/DDBJ databases">
        <title>Draft genome sequence of Miniimonas arenae KCTC 19750T isolated from sea sand.</title>
        <authorList>
            <person name="Park S.-J."/>
        </authorList>
    </citation>
    <scope>NUCLEOTIDE SEQUENCE [LARGE SCALE GENOMIC DNA]</scope>
    <source>
        <strain evidence="4 5">KCTC 19750</strain>
    </source>
</reference>
<evidence type="ECO:0000313" key="5">
    <source>
        <dbReference type="Proteomes" id="UP000313849"/>
    </source>
</evidence>
<dbReference type="SUPFAM" id="SSF51679">
    <property type="entry name" value="Bacterial luciferase-like"/>
    <property type="match status" value="1"/>
</dbReference>
<dbReference type="Gene3D" id="3.20.20.30">
    <property type="entry name" value="Luciferase-like domain"/>
    <property type="match status" value="1"/>
</dbReference>
<dbReference type="OrthoDB" id="675245at2"/>